<reference evidence="2 3" key="1">
    <citation type="submission" date="2019-02" db="EMBL/GenBank/DDBJ databases">
        <title>Hansschlegelia quercus sp. nov., a novel methylotrophic bacterium from buds of oak (Quercus robur L.).</title>
        <authorList>
            <person name="Agafonova N.V."/>
            <person name="Kaparullina E.N."/>
            <person name="Grouzdev D.S."/>
            <person name="Doronina N.V."/>
        </authorList>
    </citation>
    <scope>NUCLEOTIDE SEQUENCE [LARGE SCALE GENOMIC DNA]</scope>
    <source>
        <strain evidence="2 3">Dub</strain>
    </source>
</reference>
<comment type="caution">
    <text evidence="2">The sequence shown here is derived from an EMBL/GenBank/DDBJ whole genome shotgun (WGS) entry which is preliminary data.</text>
</comment>
<sequence>MHAFIKAGAAAALCLSAGAASAADLGHPDVTVSKRYQPVSGYQVGTLRCETSGTIGYVVGSRQAVSCEYRPVAGRNAVDLYMGHVNKVGVDVGATGPGVMAWAVVAHSNDLGPGDLAGKYRGASASATALIGAGANLLVGGSDATISLQPLSLEGNTGLSVTAGYSSLTLDPI</sequence>
<feature type="signal peptide" evidence="1">
    <location>
        <begin position="1"/>
        <end position="22"/>
    </location>
</feature>
<proteinExistence type="predicted"/>
<dbReference type="InterPro" id="IPR009333">
    <property type="entry name" value="DUF992"/>
</dbReference>
<keyword evidence="1" id="KW-0732">Signal</keyword>
<name>A0A4Q9GAA9_9HYPH</name>
<feature type="chain" id="PRO_5020662912" evidence="1">
    <location>
        <begin position="23"/>
        <end position="173"/>
    </location>
</feature>
<dbReference type="RefSeq" id="WP_131004398.1">
    <property type="nucleotide sequence ID" value="NZ_JBHSZR010000008.1"/>
</dbReference>
<gene>
    <name evidence="2" type="ORF">EYR15_15075</name>
</gene>
<accession>A0A4Q9GAA9</accession>
<organism evidence="2 3">
    <name type="scientific">Hansschlegelia quercus</name>
    <dbReference type="NCBI Taxonomy" id="2528245"/>
    <lineage>
        <taxon>Bacteria</taxon>
        <taxon>Pseudomonadati</taxon>
        <taxon>Pseudomonadota</taxon>
        <taxon>Alphaproteobacteria</taxon>
        <taxon>Hyphomicrobiales</taxon>
        <taxon>Methylopilaceae</taxon>
        <taxon>Hansschlegelia</taxon>
    </lineage>
</organism>
<evidence type="ECO:0000313" key="3">
    <source>
        <dbReference type="Proteomes" id="UP000291613"/>
    </source>
</evidence>
<dbReference type="AlphaFoldDB" id="A0A4Q9GAA9"/>
<evidence type="ECO:0000256" key="1">
    <source>
        <dbReference type="SAM" id="SignalP"/>
    </source>
</evidence>
<keyword evidence="3" id="KW-1185">Reference proteome</keyword>
<dbReference type="Proteomes" id="UP000291613">
    <property type="component" value="Unassembled WGS sequence"/>
</dbReference>
<evidence type="ECO:0000313" key="2">
    <source>
        <dbReference type="EMBL" id="TBN47939.1"/>
    </source>
</evidence>
<protein>
    <submittedName>
        <fullName evidence="2">DUF992 domain-containing protein</fullName>
    </submittedName>
</protein>
<dbReference type="EMBL" id="SIUB01000009">
    <property type="protein sequence ID" value="TBN47939.1"/>
    <property type="molecule type" value="Genomic_DNA"/>
</dbReference>
<dbReference type="OrthoDB" id="7362478at2"/>
<dbReference type="Pfam" id="PF06186">
    <property type="entry name" value="DUF992"/>
    <property type="match status" value="1"/>
</dbReference>